<name>A0A9W4WUR1_9GLOM</name>
<dbReference type="InterPro" id="IPR036910">
    <property type="entry name" value="HMG_box_dom_sf"/>
</dbReference>
<reference evidence="1" key="1">
    <citation type="submission" date="2022-08" db="EMBL/GenBank/DDBJ databases">
        <authorList>
            <person name="Kallberg Y."/>
            <person name="Tangrot J."/>
            <person name="Rosling A."/>
        </authorList>
    </citation>
    <scope>NUCLEOTIDE SEQUENCE</scope>
    <source>
        <strain evidence="1">Wild A</strain>
    </source>
</reference>
<keyword evidence="2" id="KW-1185">Reference proteome</keyword>
<dbReference type="EMBL" id="CAMKVN010001081">
    <property type="protein sequence ID" value="CAI2173550.1"/>
    <property type="molecule type" value="Genomic_DNA"/>
</dbReference>
<evidence type="ECO:0000313" key="2">
    <source>
        <dbReference type="Proteomes" id="UP001153678"/>
    </source>
</evidence>
<proteinExistence type="predicted"/>
<dbReference type="AlphaFoldDB" id="A0A9W4WUR1"/>
<comment type="caution">
    <text evidence="1">The sequence shown here is derived from an EMBL/GenBank/DDBJ whole genome shotgun (WGS) entry which is preliminary data.</text>
</comment>
<dbReference type="Proteomes" id="UP001153678">
    <property type="component" value="Unassembled WGS sequence"/>
</dbReference>
<gene>
    <name evidence="1" type="ORF">FWILDA_LOCUS6141</name>
</gene>
<dbReference type="OrthoDB" id="2327092at2759"/>
<sequence>MSSSESESNRNRERIFLDSSDPSIPIKVLHDSNLPSFIKLPSPPCIDPYKLVLNKNHKQSNNMNLIPKRVPNAFILYHNVFIGSARKEGYHLPMTVISSMVSNYWKRESDIVKGEYTRISKQAFEIKNQLFPKTVSVKKKEREKWNIVTFSKESNSNDNSSKLVSETLGKDLHGQNDVIQPMIPTWKRQTCFQYTIKNQEITYIQHLIRT</sequence>
<organism evidence="1 2">
    <name type="scientific">Funneliformis geosporum</name>
    <dbReference type="NCBI Taxonomy" id="1117311"/>
    <lineage>
        <taxon>Eukaryota</taxon>
        <taxon>Fungi</taxon>
        <taxon>Fungi incertae sedis</taxon>
        <taxon>Mucoromycota</taxon>
        <taxon>Glomeromycotina</taxon>
        <taxon>Glomeromycetes</taxon>
        <taxon>Glomerales</taxon>
        <taxon>Glomeraceae</taxon>
        <taxon>Funneliformis</taxon>
    </lineage>
</organism>
<dbReference type="SUPFAM" id="SSF47095">
    <property type="entry name" value="HMG-box"/>
    <property type="match status" value="1"/>
</dbReference>
<evidence type="ECO:0000313" key="1">
    <source>
        <dbReference type="EMBL" id="CAI2173550.1"/>
    </source>
</evidence>
<dbReference type="Gene3D" id="1.10.30.10">
    <property type="entry name" value="High mobility group box domain"/>
    <property type="match status" value="1"/>
</dbReference>
<accession>A0A9W4WUR1</accession>
<protein>
    <submittedName>
        <fullName evidence="1">5588_t:CDS:1</fullName>
    </submittedName>
</protein>